<feature type="region of interest" description="Disordered" evidence="2">
    <location>
        <begin position="335"/>
        <end position="369"/>
    </location>
</feature>
<feature type="compositionally biased region" description="Polar residues" evidence="2">
    <location>
        <begin position="653"/>
        <end position="662"/>
    </location>
</feature>
<feature type="compositionally biased region" description="Basic and acidic residues" evidence="2">
    <location>
        <begin position="607"/>
        <end position="619"/>
    </location>
</feature>
<feature type="compositionally biased region" description="Polar residues" evidence="2">
    <location>
        <begin position="715"/>
        <end position="750"/>
    </location>
</feature>
<gene>
    <name evidence="3" type="ORF">OBRU01_01656</name>
</gene>
<feature type="compositionally biased region" description="Polar residues" evidence="2">
    <location>
        <begin position="357"/>
        <end position="367"/>
    </location>
</feature>
<evidence type="ECO:0000256" key="2">
    <source>
        <dbReference type="SAM" id="MobiDB-lite"/>
    </source>
</evidence>
<feature type="compositionally biased region" description="Low complexity" evidence="2">
    <location>
        <begin position="620"/>
        <end position="630"/>
    </location>
</feature>
<feature type="region of interest" description="Disordered" evidence="2">
    <location>
        <begin position="879"/>
        <end position="912"/>
    </location>
</feature>
<evidence type="ECO:0000256" key="1">
    <source>
        <dbReference type="SAM" id="Coils"/>
    </source>
</evidence>
<feature type="region of interest" description="Disordered" evidence="2">
    <location>
        <begin position="603"/>
        <end position="662"/>
    </location>
</feature>
<proteinExistence type="predicted"/>
<accession>A0A0L7LTN0</accession>
<name>A0A0L7LTN0_OPEBR</name>
<dbReference type="Proteomes" id="UP000037510">
    <property type="component" value="Unassembled WGS sequence"/>
</dbReference>
<feature type="region of interest" description="Disordered" evidence="2">
    <location>
        <begin position="404"/>
        <end position="448"/>
    </location>
</feature>
<keyword evidence="1" id="KW-0175">Coiled coil</keyword>
<protein>
    <submittedName>
        <fullName evidence="3">ABC transporter family C protein ABCC2</fullName>
    </submittedName>
</protein>
<feature type="compositionally biased region" description="Basic and acidic residues" evidence="2">
    <location>
        <begin position="406"/>
        <end position="424"/>
    </location>
</feature>
<feature type="region of interest" description="Disordered" evidence="2">
    <location>
        <begin position="715"/>
        <end position="752"/>
    </location>
</feature>
<feature type="compositionally biased region" description="Polar residues" evidence="2">
    <location>
        <begin position="425"/>
        <end position="448"/>
    </location>
</feature>
<comment type="caution">
    <text evidence="3">The sequence shown here is derived from an EMBL/GenBank/DDBJ whole genome shotgun (WGS) entry which is preliminary data.</text>
</comment>
<sequence>MEIAGNLEGCQLMCDGQIQDKIDELKKKREQLLELKDRVIECQCKLPVDVAVEVKRTVSLVALCRCTSEEKLMESCSCTSLRGTLLSNLLGDLFSGLQTELGGTGTQMPCQLLKCLEDQHNWDRASIVKSNLKDYFGQLLIGELDIAVGTSIEKYHAKWVGLSCADTARMKQDPGEDESDGWQKRAIERRAQKLATKLAEQLFQDRANELTQRAKDGDLSGCKDTAVYSMLVQPTTLAHVDGRTTPANTPTYWQQTMQGVTQLRVQIEDLKKDSIKKEDLKLMEEKITNCVQRGSGIGKTDIQGEDLFIPNAANDKIDKKEQKINRAVNLSNYYVNPNKPVNPKKKQIESNSKKGQKSNMNHFNGSDKTFKSMKKHGQTYAINMCMCSQRDPNKIALQNKSPNHSVIEEGKGGYRKDRASKDSILKSSSVKQTKPINSSLKSQDISTRSLSPKQQSCKSNCICFHKVPSNTSIDKLLETLAKWKSGLNPFKTEKESENEIRCCDFIPEGEINELNNRKQMQNDLSMPIYCTKDTTIAKQKSILSSSLGTIKNVNKASNAVEQTVNNDIISGKASNFVDETGQISSFQNCYCDKPSSIITKINAKTPSEMDKEKKSKDINNNKNANANVDASLKSRASNVRKEKSNLSKDVSCDSKSNPTNMNTVSIAPEITESEYMGAINLDKSNEDFCRCVNSMLECDSKSLTTKIEKIIQGNKSDIMSLGEPQQQKKSQTKANDSQKNSSSAMLQSLQSKSDDIKKKEKELFPCDCGYDIQFLGVTVTDMSFENAEKEEKLEASNIGGKNETNYKEDIGENKTNKNKEIFLNINNAGCEEFSTKLKQKASISDTIIEPNIIDEVKIVEKDKKTMDCHNKSCKRMASSDNKQNEFKNDIGDAFQNQPTNKDKGHDVQSFKDNKSEEESCVCCDKQKGDDSKDLEENTFHLLEQHLKNKLEKFKNLASCNSTCIPPEEEEKLFSTILKRVKKIIRDSTNQITCKCSNEEDNSGGSWKRAYGLLQEYLKTKIKRVQCSCVLAEDNKDTILPEVLEKVCNLIEHDFQRLNDVCTCKTSKLQVNKDSRPVYFKDEVPERDTDFFNIQNNAVHTTMNSCCSQNPQTSAIFKENISTQVAATLGMETKSCNPLETHTMNVQTLGKTQESFKTFELSQGCNYFDKKPDAELLCTNGIENMKSEESSSKTFSHRPYIGYGLECMCKNNECTNNTIPVIDNDNTALVNDVHKLITGKNGSENRTSIKNADAELLVANETKTNQLSDPVKNDCIYKPINSSPYCPMNENAKKGDYNSENIAHFQNKPYIGITIDCSCDTAVGACVCPKSVLQVDTGVMDSIMKKSMPNDEFYEKVSYILKSNPTETAHNYQTYLMPEMTGDLYLHNVLEEKTLCLDDSKQDCGIDTSLCDGEELIIKKSREHFETAHTTTNTFDDNTSFENNELPLDWCECCSHMLSRDLNRDQLKKSVYFPDNDIKTDNKVSVSKYCDCDMVPMCHVKMLVKNIENKLVSAKCTCDSMTPEVCPIHCTKC</sequence>
<feature type="compositionally biased region" description="Basic and acidic residues" evidence="2">
    <location>
        <begin position="639"/>
        <end position="652"/>
    </location>
</feature>
<dbReference type="EMBL" id="JTDY01000105">
    <property type="protein sequence ID" value="KOB78838.1"/>
    <property type="molecule type" value="Genomic_DNA"/>
</dbReference>
<evidence type="ECO:0000313" key="3">
    <source>
        <dbReference type="EMBL" id="KOB78838.1"/>
    </source>
</evidence>
<reference evidence="3 4" key="1">
    <citation type="journal article" date="2015" name="Genome Biol. Evol.">
        <title>The genome of winter moth (Operophtera brumata) provides a genomic perspective on sexual dimorphism and phenology.</title>
        <authorList>
            <person name="Derks M.F."/>
            <person name="Smit S."/>
            <person name="Salis L."/>
            <person name="Schijlen E."/>
            <person name="Bossers A."/>
            <person name="Mateman C."/>
            <person name="Pijl A.S."/>
            <person name="de Ridder D."/>
            <person name="Groenen M.A."/>
            <person name="Visser M.E."/>
            <person name="Megens H.J."/>
        </authorList>
    </citation>
    <scope>NUCLEOTIDE SEQUENCE [LARGE SCALE GENOMIC DNA]</scope>
    <source>
        <strain evidence="3">WM2013NL</strain>
        <tissue evidence="3">Head and thorax</tissue>
    </source>
</reference>
<keyword evidence="4" id="KW-1185">Reference proteome</keyword>
<feature type="coiled-coil region" evidence="1">
    <location>
        <begin position="18"/>
        <end position="45"/>
    </location>
</feature>
<evidence type="ECO:0000313" key="4">
    <source>
        <dbReference type="Proteomes" id="UP000037510"/>
    </source>
</evidence>
<organism evidence="3 4">
    <name type="scientific">Operophtera brumata</name>
    <name type="common">Winter moth</name>
    <name type="synonym">Phalaena brumata</name>
    <dbReference type="NCBI Taxonomy" id="104452"/>
    <lineage>
        <taxon>Eukaryota</taxon>
        <taxon>Metazoa</taxon>
        <taxon>Ecdysozoa</taxon>
        <taxon>Arthropoda</taxon>
        <taxon>Hexapoda</taxon>
        <taxon>Insecta</taxon>
        <taxon>Pterygota</taxon>
        <taxon>Neoptera</taxon>
        <taxon>Endopterygota</taxon>
        <taxon>Lepidoptera</taxon>
        <taxon>Glossata</taxon>
        <taxon>Ditrysia</taxon>
        <taxon>Geometroidea</taxon>
        <taxon>Geometridae</taxon>
        <taxon>Larentiinae</taxon>
        <taxon>Operophtera</taxon>
    </lineage>
</organism>
<feature type="compositionally biased region" description="Basic and acidic residues" evidence="2">
    <location>
        <begin position="900"/>
        <end position="912"/>
    </location>
</feature>